<evidence type="ECO:0000256" key="5">
    <source>
        <dbReference type="ARBA" id="ARBA00022737"/>
    </source>
</evidence>
<evidence type="ECO:0000256" key="9">
    <source>
        <dbReference type="PROSITE-ProRule" id="PRU00176"/>
    </source>
</evidence>
<dbReference type="AlphaFoldDB" id="A0A5N5QJI1"/>
<gene>
    <name evidence="12" type="ORF">CTheo_4745</name>
</gene>
<evidence type="ECO:0000256" key="2">
    <source>
        <dbReference type="ARBA" id="ARBA00008033"/>
    </source>
</evidence>
<dbReference type="InterPro" id="IPR000504">
    <property type="entry name" value="RRM_dom"/>
</dbReference>
<feature type="domain" description="RRM" evidence="11">
    <location>
        <begin position="670"/>
        <end position="747"/>
    </location>
</feature>
<evidence type="ECO:0000256" key="3">
    <source>
        <dbReference type="ARBA" id="ARBA00013428"/>
    </source>
</evidence>
<evidence type="ECO:0000256" key="1">
    <source>
        <dbReference type="ARBA" id="ARBA00004123"/>
    </source>
</evidence>
<dbReference type="CDD" id="cd12565">
    <property type="entry name" value="RRM1_MRD1"/>
    <property type="match status" value="1"/>
</dbReference>
<dbReference type="SUPFAM" id="SSF54928">
    <property type="entry name" value="RNA-binding domain, RBD"/>
    <property type="match status" value="3"/>
</dbReference>
<dbReference type="GO" id="GO:1990904">
    <property type="term" value="C:ribonucleoprotein complex"/>
    <property type="evidence" value="ECO:0007669"/>
    <property type="project" value="UniProtKB-KW"/>
</dbReference>
<keyword evidence="4" id="KW-0698">rRNA processing</keyword>
<dbReference type="InterPro" id="IPR051945">
    <property type="entry name" value="RRM_MRD1_RNA_proc_ribogen"/>
</dbReference>
<dbReference type="PROSITE" id="PS50102">
    <property type="entry name" value="RRM"/>
    <property type="match status" value="5"/>
</dbReference>
<dbReference type="GO" id="GO:0006364">
    <property type="term" value="P:rRNA processing"/>
    <property type="evidence" value="ECO:0007669"/>
    <property type="project" value="UniProtKB-KW"/>
</dbReference>
<keyword evidence="5" id="KW-0677">Repeat</keyword>
<feature type="domain" description="RRM" evidence="11">
    <location>
        <begin position="568"/>
        <end position="651"/>
    </location>
</feature>
<dbReference type="CDD" id="cd12568">
    <property type="entry name" value="RRM3_MRD1"/>
    <property type="match status" value="1"/>
</dbReference>
<comment type="similarity">
    <text evidence="2">Belongs to the RRM MRD1 family.</text>
</comment>
<dbReference type="PANTHER" id="PTHR48039">
    <property type="entry name" value="RNA-BINDING MOTIF PROTEIN 14B"/>
    <property type="match status" value="1"/>
</dbReference>
<proteinExistence type="inferred from homology"/>
<sequence>MIMSRLIVKNLPGYVDDAQLRKHFAQASNSSALKFGQPSTIVPLNLTDVRLARCPDGKSRRFAFIGFKTNEEATAAKAYFDRTYIGGSRISVDVVDSTKLQEPNQKRARTSKQGPSLNTLAPTPARTTTSDDRAPNAKSLRVQSEFMKTFAPRTKGPSWLDSDITPTVAHRPTLDDRITKPISDTAPDESVSESEDDGGPSKAEVTVMSDLDWMRSRMKKSLDEPSVDKTFYQDNSDGEDISDEISSGGAVEVVEASEGNAQQQPVLQTGRLFLRNLAYVCTEDDIRQEFCRFGAIEQIHILLTAERTSKGLAYVTFVDLESAERALKEMDRASFQGRLLHVMPAVTRVRKEDADAQSTLGGGKTTLKKERATKRKEVAAREFNWGMLYMNSDAVLSSVADRLKISKAEILDPETANASVRLALAETNVIGETKAFLESQGVSLESFKSREKSDTIILVKNIPYGTTADALRDIFSPFGNLSRILMPPSGTIGVVEFIHAVDASRAFKAVAYRRIKDSIIYLERGPAAMFTGSNSKLSDPKHPTIASAVAPVAVKSTPTDDSDIPPGATLFVKNLAFATTDETLNSAFRSLPGFAFARVQTKPDPKRPGARLSMGFGFIGFRSVESAQRALSGMQGAIVDGHALQVKFAKRGESDEKGSAAALVGTAKTTKMIVKNLPFEATKKDVRELFGAYGQLKSARVPHKFNSQTRGFAFLDFISRREAENAFTALQHTHLLGRHLVLEWAEDGATDIEQLRTNVKTGWGDGANVPGRKRKIEMMDKIEGTSGDMED</sequence>
<feature type="region of interest" description="Disordered" evidence="10">
    <location>
        <begin position="97"/>
        <end position="203"/>
    </location>
</feature>
<protein>
    <recommendedName>
        <fullName evidence="3">Multiple RNA-binding domain-containing protein 1</fullName>
    </recommendedName>
</protein>
<evidence type="ECO:0000256" key="8">
    <source>
        <dbReference type="ARBA" id="ARBA00023274"/>
    </source>
</evidence>
<keyword evidence="6 9" id="KW-0694">RNA-binding</keyword>
<dbReference type="OrthoDB" id="439639at2759"/>
<dbReference type="SMART" id="SM00360">
    <property type="entry name" value="RRM"/>
    <property type="match status" value="5"/>
</dbReference>
<dbReference type="InterPro" id="IPR012677">
    <property type="entry name" value="Nucleotide-bd_a/b_plait_sf"/>
</dbReference>
<comment type="subcellular location">
    <subcellularLocation>
        <location evidence="1">Nucleus</location>
    </subcellularLocation>
</comment>
<feature type="domain" description="RRM" evidence="11">
    <location>
        <begin position="270"/>
        <end position="347"/>
    </location>
</feature>
<feature type="compositionally biased region" description="Acidic residues" evidence="10">
    <location>
        <begin position="186"/>
        <end position="198"/>
    </location>
</feature>
<keyword evidence="13" id="KW-1185">Reference proteome</keyword>
<dbReference type="GO" id="GO:0005634">
    <property type="term" value="C:nucleus"/>
    <property type="evidence" value="ECO:0007669"/>
    <property type="project" value="UniProtKB-SubCell"/>
</dbReference>
<dbReference type="Pfam" id="PF00076">
    <property type="entry name" value="RRM_1"/>
    <property type="match status" value="5"/>
</dbReference>
<evidence type="ECO:0000313" key="13">
    <source>
        <dbReference type="Proteomes" id="UP000383932"/>
    </source>
</evidence>
<feature type="domain" description="RRM" evidence="11">
    <location>
        <begin position="455"/>
        <end position="527"/>
    </location>
</feature>
<evidence type="ECO:0000256" key="10">
    <source>
        <dbReference type="SAM" id="MobiDB-lite"/>
    </source>
</evidence>
<comment type="caution">
    <text evidence="12">The sequence shown here is derived from an EMBL/GenBank/DDBJ whole genome shotgun (WGS) entry which is preliminary data.</text>
</comment>
<keyword evidence="8" id="KW-0687">Ribonucleoprotein</keyword>
<dbReference type="EMBL" id="SSOP01000088">
    <property type="protein sequence ID" value="KAB5591799.1"/>
    <property type="molecule type" value="Genomic_DNA"/>
</dbReference>
<evidence type="ECO:0000256" key="7">
    <source>
        <dbReference type="ARBA" id="ARBA00023242"/>
    </source>
</evidence>
<name>A0A5N5QJI1_9AGAM</name>
<dbReference type="InterPro" id="IPR035979">
    <property type="entry name" value="RBD_domain_sf"/>
</dbReference>
<dbReference type="CDD" id="cd12320">
    <property type="entry name" value="RRM6_RBM19_RRM5_MRD1"/>
    <property type="match status" value="1"/>
</dbReference>
<dbReference type="Gene3D" id="3.30.70.330">
    <property type="match status" value="5"/>
</dbReference>
<keyword evidence="7" id="KW-0539">Nucleus</keyword>
<dbReference type="PANTHER" id="PTHR48039:SF5">
    <property type="entry name" value="RNA-BINDING PROTEIN 28"/>
    <property type="match status" value="1"/>
</dbReference>
<feature type="domain" description="RRM" evidence="11">
    <location>
        <begin position="4"/>
        <end position="97"/>
    </location>
</feature>
<evidence type="ECO:0000256" key="6">
    <source>
        <dbReference type="ARBA" id="ARBA00022884"/>
    </source>
</evidence>
<reference evidence="12 13" key="1">
    <citation type="journal article" date="2019" name="Fungal Biol. Biotechnol.">
        <title>Draft genome sequence of fastidious pathogen Ceratobasidium theobromae, which causes vascular-streak dieback in Theobroma cacao.</title>
        <authorList>
            <person name="Ali S.S."/>
            <person name="Asman A."/>
            <person name="Shao J."/>
            <person name="Firmansyah A.P."/>
            <person name="Susilo A.W."/>
            <person name="Rosmana A."/>
            <person name="McMahon P."/>
            <person name="Junaid M."/>
            <person name="Guest D."/>
            <person name="Kheng T.Y."/>
            <person name="Meinhardt L.W."/>
            <person name="Bailey B.A."/>
        </authorList>
    </citation>
    <scope>NUCLEOTIDE SEQUENCE [LARGE SCALE GENOMIC DNA]</scope>
    <source>
        <strain evidence="12 13">CT2</strain>
    </source>
</reference>
<evidence type="ECO:0000313" key="12">
    <source>
        <dbReference type="EMBL" id="KAB5591799.1"/>
    </source>
</evidence>
<organism evidence="12 13">
    <name type="scientific">Ceratobasidium theobromae</name>
    <dbReference type="NCBI Taxonomy" id="1582974"/>
    <lineage>
        <taxon>Eukaryota</taxon>
        <taxon>Fungi</taxon>
        <taxon>Dikarya</taxon>
        <taxon>Basidiomycota</taxon>
        <taxon>Agaricomycotina</taxon>
        <taxon>Agaricomycetes</taxon>
        <taxon>Cantharellales</taxon>
        <taxon>Ceratobasidiaceae</taxon>
        <taxon>Ceratobasidium</taxon>
    </lineage>
</organism>
<dbReference type="GO" id="GO:0003729">
    <property type="term" value="F:mRNA binding"/>
    <property type="evidence" value="ECO:0007669"/>
    <property type="project" value="TreeGrafter"/>
</dbReference>
<evidence type="ECO:0000259" key="11">
    <source>
        <dbReference type="PROSITE" id="PS50102"/>
    </source>
</evidence>
<accession>A0A5N5QJI1</accession>
<dbReference type="Proteomes" id="UP000383932">
    <property type="component" value="Unassembled WGS sequence"/>
</dbReference>
<dbReference type="InterPro" id="IPR034482">
    <property type="entry name" value="Mrd1_RRM3"/>
</dbReference>
<feature type="compositionally biased region" description="Polar residues" evidence="10">
    <location>
        <begin position="111"/>
        <end position="128"/>
    </location>
</feature>
<evidence type="ECO:0000256" key="4">
    <source>
        <dbReference type="ARBA" id="ARBA00022552"/>
    </source>
</evidence>